<dbReference type="Proteomes" id="UP000257076">
    <property type="component" value="Unassembled WGS sequence"/>
</dbReference>
<evidence type="ECO:0000256" key="1">
    <source>
        <dbReference type="ARBA" id="ARBA00010555"/>
    </source>
</evidence>
<comment type="function">
    <text evidence="8">SbcCD cleaves DNA hairpin structures. These structures can inhibit DNA replication and are intermediates in certain DNA recombination reactions. The complex acts as a 3'-&gt;5' double strand exonuclease that can open hairpins. It also has a 5' single-strand endonuclease activity.</text>
</comment>
<keyword evidence="11" id="KW-1185">Reference proteome</keyword>
<keyword evidence="6 8" id="KW-0269">Exonuclease</keyword>
<proteinExistence type="inferred from homology"/>
<dbReference type="NCBIfam" id="TIGR00619">
    <property type="entry name" value="sbcd"/>
    <property type="match status" value="1"/>
</dbReference>
<dbReference type="CDD" id="cd00840">
    <property type="entry name" value="MPP_Mre11_N"/>
    <property type="match status" value="1"/>
</dbReference>
<gene>
    <name evidence="8" type="primary">sbcD</name>
    <name evidence="10" type="ORF">DFR63_0863</name>
</gene>
<dbReference type="GO" id="GO:0004519">
    <property type="term" value="F:endonuclease activity"/>
    <property type="evidence" value="ECO:0007669"/>
    <property type="project" value="UniProtKB-KW"/>
</dbReference>
<dbReference type="InterPro" id="IPR029052">
    <property type="entry name" value="Metallo-depent_PP-like"/>
</dbReference>
<evidence type="ECO:0000256" key="2">
    <source>
        <dbReference type="ARBA" id="ARBA00011322"/>
    </source>
</evidence>
<dbReference type="SUPFAM" id="SSF56300">
    <property type="entry name" value="Metallo-dependent phosphatases"/>
    <property type="match status" value="1"/>
</dbReference>
<keyword evidence="7 8" id="KW-0233">DNA recombination</keyword>
<dbReference type="AlphaFoldDB" id="A0A3E0B1J0"/>
<dbReference type="EMBL" id="QUMW01000009">
    <property type="protein sequence ID" value="REG25818.1"/>
    <property type="molecule type" value="Genomic_DNA"/>
</dbReference>
<dbReference type="InterPro" id="IPR041796">
    <property type="entry name" value="Mre11_N"/>
</dbReference>
<evidence type="ECO:0000256" key="4">
    <source>
        <dbReference type="ARBA" id="ARBA00022722"/>
    </source>
</evidence>
<dbReference type="InterPro" id="IPR004843">
    <property type="entry name" value="Calcineurin-like_PHP"/>
</dbReference>
<evidence type="ECO:0000256" key="7">
    <source>
        <dbReference type="ARBA" id="ARBA00023172"/>
    </source>
</evidence>
<dbReference type="RefSeq" id="WP_115884498.1">
    <property type="nucleotide sequence ID" value="NZ_CBCSHX010000001.1"/>
</dbReference>
<name>A0A3E0B1J0_9STAP</name>
<comment type="similarity">
    <text evidence="1 8">Belongs to the SbcD family.</text>
</comment>
<evidence type="ECO:0000256" key="3">
    <source>
        <dbReference type="ARBA" id="ARBA00013365"/>
    </source>
</evidence>
<evidence type="ECO:0000313" key="11">
    <source>
        <dbReference type="Proteomes" id="UP000257076"/>
    </source>
</evidence>
<sequence length="371" mass="42553">MRILHTGDWHIGRKMNGLDLIEDQSYILEQLMHEIENSDIDLVVVAGDIFDRANPSRQALKLANDTLYRINITLGKPLLVISGNHDSRERLNYGSEWFKATDFHINTSLDQAHIPVTIGDTDFYLLPHIEVLEARNYFKDEDIVSHQHAYDKILEKIYGQLDQEKTNILVGHLYLSDSVASDSERPLSMGLSEAVSEETFSAFDYALFGHLHHPFAVDSEKSFYSGSLLKYSFSEHKQPKGCRIIDTDKEKVSFIPLEPRHDVVVYTGDYEEVANGNVSFKDNNAYFKFELSNMSYVTEPMSKIKMLYPNTLELKPLIEDRSKELQTVDMATTSDEEIYQSFIETTLDRAVTAFDKTMFKSYFAGEHNETD</sequence>
<dbReference type="InterPro" id="IPR050535">
    <property type="entry name" value="DNA_Repair-Maintenance_Comp"/>
</dbReference>
<dbReference type="GO" id="GO:0008408">
    <property type="term" value="F:3'-5' exonuclease activity"/>
    <property type="evidence" value="ECO:0007669"/>
    <property type="project" value="InterPro"/>
</dbReference>
<accession>A0A3E0B1J0</accession>
<keyword evidence="4 8" id="KW-0540">Nuclease</keyword>
<protein>
    <recommendedName>
        <fullName evidence="3 8">Nuclease SbcCD subunit D</fullName>
    </recommendedName>
</protein>
<comment type="subunit">
    <text evidence="2 8">Heterodimer of SbcC and SbcD.</text>
</comment>
<evidence type="ECO:0000256" key="5">
    <source>
        <dbReference type="ARBA" id="ARBA00022801"/>
    </source>
</evidence>
<dbReference type="OrthoDB" id="9773856at2"/>
<evidence type="ECO:0000256" key="8">
    <source>
        <dbReference type="RuleBase" id="RU363069"/>
    </source>
</evidence>
<dbReference type="GO" id="GO:0006310">
    <property type="term" value="P:DNA recombination"/>
    <property type="evidence" value="ECO:0007669"/>
    <property type="project" value="UniProtKB-KW"/>
</dbReference>
<dbReference type="PANTHER" id="PTHR30337">
    <property type="entry name" value="COMPONENT OF ATP-DEPENDENT DSDNA EXONUCLEASE"/>
    <property type="match status" value="1"/>
</dbReference>
<feature type="domain" description="Calcineurin-like phosphoesterase" evidence="9">
    <location>
        <begin position="1"/>
        <end position="214"/>
    </location>
</feature>
<dbReference type="Gene3D" id="3.60.21.10">
    <property type="match status" value="1"/>
</dbReference>
<dbReference type="GO" id="GO:0006260">
    <property type="term" value="P:DNA replication"/>
    <property type="evidence" value="ECO:0007669"/>
    <property type="project" value="UniProtKB-KW"/>
</dbReference>
<keyword evidence="8" id="KW-0255">Endonuclease</keyword>
<organism evidence="10 11">
    <name type="scientific">Jeotgalicoccus halotolerans</name>
    <dbReference type="NCBI Taxonomy" id="157227"/>
    <lineage>
        <taxon>Bacteria</taxon>
        <taxon>Bacillati</taxon>
        <taxon>Bacillota</taxon>
        <taxon>Bacilli</taxon>
        <taxon>Bacillales</taxon>
        <taxon>Staphylococcaceae</taxon>
        <taxon>Jeotgalicoccus</taxon>
    </lineage>
</organism>
<keyword evidence="8" id="KW-0235">DNA replication</keyword>
<dbReference type="Pfam" id="PF00149">
    <property type="entry name" value="Metallophos"/>
    <property type="match status" value="1"/>
</dbReference>
<dbReference type="InterPro" id="IPR004593">
    <property type="entry name" value="SbcD"/>
</dbReference>
<evidence type="ECO:0000256" key="6">
    <source>
        <dbReference type="ARBA" id="ARBA00022839"/>
    </source>
</evidence>
<keyword evidence="5 8" id="KW-0378">Hydrolase</keyword>
<evidence type="ECO:0000313" key="10">
    <source>
        <dbReference type="EMBL" id="REG25818.1"/>
    </source>
</evidence>
<comment type="caution">
    <text evidence="10">The sequence shown here is derived from an EMBL/GenBank/DDBJ whole genome shotgun (WGS) entry which is preliminary data.</text>
</comment>
<dbReference type="PANTHER" id="PTHR30337:SF0">
    <property type="entry name" value="NUCLEASE SBCCD SUBUNIT D"/>
    <property type="match status" value="1"/>
</dbReference>
<reference evidence="10 11" key="1">
    <citation type="submission" date="2018-08" db="EMBL/GenBank/DDBJ databases">
        <title>Genomic Encyclopedia of Type Strains, Phase IV (KMG-IV): sequencing the most valuable type-strain genomes for metagenomic binning, comparative biology and taxonomic classification.</title>
        <authorList>
            <person name="Goeker M."/>
        </authorList>
    </citation>
    <scope>NUCLEOTIDE SEQUENCE [LARGE SCALE GENOMIC DNA]</scope>
    <source>
        <strain evidence="10 11">DSM 17274</strain>
    </source>
</reference>
<evidence type="ECO:0000259" key="9">
    <source>
        <dbReference type="Pfam" id="PF00149"/>
    </source>
</evidence>